<dbReference type="EMBL" id="BGZK01000609">
    <property type="protein sequence ID" value="GBP52774.1"/>
    <property type="molecule type" value="Genomic_DNA"/>
</dbReference>
<dbReference type="AlphaFoldDB" id="A0A4C1WRN5"/>
<evidence type="ECO:0000313" key="1">
    <source>
        <dbReference type="EMBL" id="GBP52774.1"/>
    </source>
</evidence>
<reference evidence="1 2" key="1">
    <citation type="journal article" date="2019" name="Commun. Biol.">
        <title>The bagworm genome reveals a unique fibroin gene that provides high tensile strength.</title>
        <authorList>
            <person name="Kono N."/>
            <person name="Nakamura H."/>
            <person name="Ohtoshi R."/>
            <person name="Tomita M."/>
            <person name="Numata K."/>
            <person name="Arakawa K."/>
        </authorList>
    </citation>
    <scope>NUCLEOTIDE SEQUENCE [LARGE SCALE GENOMIC DNA]</scope>
</reference>
<gene>
    <name evidence="1" type="ORF">EVAR_27717_1</name>
</gene>
<organism evidence="1 2">
    <name type="scientific">Eumeta variegata</name>
    <name type="common">Bagworm moth</name>
    <name type="synonym">Eumeta japonica</name>
    <dbReference type="NCBI Taxonomy" id="151549"/>
    <lineage>
        <taxon>Eukaryota</taxon>
        <taxon>Metazoa</taxon>
        <taxon>Ecdysozoa</taxon>
        <taxon>Arthropoda</taxon>
        <taxon>Hexapoda</taxon>
        <taxon>Insecta</taxon>
        <taxon>Pterygota</taxon>
        <taxon>Neoptera</taxon>
        <taxon>Endopterygota</taxon>
        <taxon>Lepidoptera</taxon>
        <taxon>Glossata</taxon>
        <taxon>Ditrysia</taxon>
        <taxon>Tineoidea</taxon>
        <taxon>Psychidae</taxon>
        <taxon>Oiketicinae</taxon>
        <taxon>Eumeta</taxon>
    </lineage>
</organism>
<name>A0A4C1WRN5_EUMVA</name>
<dbReference type="Proteomes" id="UP000299102">
    <property type="component" value="Unassembled WGS sequence"/>
</dbReference>
<proteinExistence type="predicted"/>
<keyword evidence="2" id="KW-1185">Reference proteome</keyword>
<protein>
    <submittedName>
        <fullName evidence="1">Uncharacterized protein</fullName>
    </submittedName>
</protein>
<evidence type="ECO:0000313" key="2">
    <source>
        <dbReference type="Proteomes" id="UP000299102"/>
    </source>
</evidence>
<accession>A0A4C1WRN5</accession>
<sequence>MQFGACNMQCWRRPRAGARADAPHPHCGFAVCADGPPLLRLQFEILALKFSSILCIQSFLPLVISKEKEYLKGQRFEDDEAVVALFNLAKVGSLRGRAQYHLARLAVLSLALFYASEWRFIAEPTAAAAAVSSPGPCALHAINRPPRPPPLAVNSLLRSSARAHLPPSVVYDRDSCSTTTPEGTLRSRPCARLGDRRRRTPALCTL</sequence>
<comment type="caution">
    <text evidence="1">The sequence shown here is derived from an EMBL/GenBank/DDBJ whole genome shotgun (WGS) entry which is preliminary data.</text>
</comment>